<dbReference type="PANTHER" id="PTHR10984:SF30">
    <property type="entry name" value="ENDOPLASMIC RETICULUM-GOLGI INTERMEDIATE COMPARTMENT PROTEIN 2"/>
    <property type="match status" value="1"/>
</dbReference>
<accession>A0A9P0J649</accession>
<reference evidence="9" key="2">
    <citation type="submission" date="2022-10" db="EMBL/GenBank/DDBJ databases">
        <authorList>
            <consortium name="ENA_rothamsted_submissions"/>
            <consortium name="culmorum"/>
            <person name="King R."/>
        </authorList>
    </citation>
    <scope>NUCLEOTIDE SEQUENCE</scope>
</reference>
<keyword evidence="4 6" id="KW-1133">Transmembrane helix</keyword>
<keyword evidence="5 6" id="KW-0472">Membrane</keyword>
<feature type="transmembrane region" description="Helical" evidence="6">
    <location>
        <begin position="319"/>
        <end position="342"/>
    </location>
</feature>
<name>A0A9P0J649_9DIPT</name>
<dbReference type="EMBL" id="OU895879">
    <property type="protein sequence ID" value="CAH1730094.1"/>
    <property type="molecule type" value="Genomic_DNA"/>
</dbReference>
<dbReference type="InterPro" id="IPR039542">
    <property type="entry name" value="Erv_N"/>
</dbReference>
<evidence type="ECO:0008006" key="11">
    <source>
        <dbReference type="Google" id="ProtNLM"/>
    </source>
</evidence>
<organism evidence="9 10">
    <name type="scientific">Chironomus riparius</name>
    <dbReference type="NCBI Taxonomy" id="315576"/>
    <lineage>
        <taxon>Eukaryota</taxon>
        <taxon>Metazoa</taxon>
        <taxon>Ecdysozoa</taxon>
        <taxon>Arthropoda</taxon>
        <taxon>Hexapoda</taxon>
        <taxon>Insecta</taxon>
        <taxon>Pterygota</taxon>
        <taxon>Neoptera</taxon>
        <taxon>Endopterygota</taxon>
        <taxon>Diptera</taxon>
        <taxon>Nematocera</taxon>
        <taxon>Chironomoidea</taxon>
        <taxon>Chironomidae</taxon>
        <taxon>Chironominae</taxon>
        <taxon>Chironomus</taxon>
    </lineage>
</organism>
<sequence length="416" mass="48013">MSELRQRKSTNPLDSFRELDAFKMNKLPEEIEQKSNIGGTVSILSRLLIILVIYKEVKYYFDTSLIFRFEPDTDILQHIKFNLDMTIKMPCRNIGADILDSTNQNTFSFGVIEEEDTWWNLCPEQKTHFDYMSHLNRYLTEEYHSIAEIMYKTNEFLNVKMPQRSIKAVEPYDACRIHGSLKLNKVAGNFHVTQGKSLHFPQGHLHLNILFDDVKANFSHRITKLSFGDPQSGIVQPLEYEEKIFMDEKAMIMYYIEIVPTDIETFVSHVKTYQYSVKENTRLIDHDHGSHGMPGIYIKYDVSALRINVLLGRENIIKLVIRMCSVIAGIIVISSFINSILLKMWESFLKTFAPQIYALSQEKLPLKVDPQKTANIYDVLTKSSKESHHNDGKGGNINLLTNNLLFSSDPITLTTK</sequence>
<evidence type="ECO:0000313" key="9">
    <source>
        <dbReference type="EMBL" id="CAH1730094.1"/>
    </source>
</evidence>
<dbReference type="AlphaFoldDB" id="A0A9P0J649"/>
<keyword evidence="3 6" id="KW-0812">Transmembrane</keyword>
<dbReference type="GO" id="GO:0006890">
    <property type="term" value="P:retrograde vesicle-mediated transport, Golgi to endoplasmic reticulum"/>
    <property type="evidence" value="ECO:0007669"/>
    <property type="project" value="TreeGrafter"/>
</dbReference>
<dbReference type="Proteomes" id="UP001153620">
    <property type="component" value="Chromosome 3"/>
</dbReference>
<dbReference type="InterPro" id="IPR012936">
    <property type="entry name" value="Erv_C"/>
</dbReference>
<comment type="subcellular location">
    <subcellularLocation>
        <location evidence="1">Endoplasmic reticulum-Golgi intermediate compartment membrane</location>
        <topology evidence="1">Multi-pass membrane protein</topology>
    </subcellularLocation>
</comment>
<reference evidence="9" key="1">
    <citation type="submission" date="2022-01" db="EMBL/GenBank/DDBJ databases">
        <authorList>
            <person name="King R."/>
        </authorList>
    </citation>
    <scope>NUCLEOTIDE SEQUENCE</scope>
</reference>
<feature type="domain" description="Endoplasmic reticulum vesicle transporter C-terminal" evidence="7">
    <location>
        <begin position="170"/>
        <end position="337"/>
    </location>
</feature>
<evidence type="ECO:0000313" key="10">
    <source>
        <dbReference type="Proteomes" id="UP001153620"/>
    </source>
</evidence>
<evidence type="ECO:0000256" key="4">
    <source>
        <dbReference type="ARBA" id="ARBA00022989"/>
    </source>
</evidence>
<dbReference type="InterPro" id="IPR045888">
    <property type="entry name" value="Erv"/>
</dbReference>
<proteinExistence type="inferred from homology"/>
<dbReference type="GO" id="GO:0006888">
    <property type="term" value="P:endoplasmic reticulum to Golgi vesicle-mediated transport"/>
    <property type="evidence" value="ECO:0007669"/>
    <property type="project" value="TreeGrafter"/>
</dbReference>
<evidence type="ECO:0000259" key="8">
    <source>
        <dbReference type="Pfam" id="PF13850"/>
    </source>
</evidence>
<evidence type="ECO:0000256" key="6">
    <source>
        <dbReference type="SAM" id="Phobius"/>
    </source>
</evidence>
<feature type="domain" description="Endoplasmic reticulum vesicle transporter N-terminal" evidence="8">
    <location>
        <begin position="16"/>
        <end position="105"/>
    </location>
</feature>
<dbReference type="PANTHER" id="PTHR10984">
    <property type="entry name" value="ENDOPLASMIC RETICULUM-GOLGI INTERMEDIATE COMPARTMENT PROTEIN"/>
    <property type="match status" value="1"/>
</dbReference>
<evidence type="ECO:0000256" key="2">
    <source>
        <dbReference type="ARBA" id="ARBA00005648"/>
    </source>
</evidence>
<protein>
    <recommendedName>
        <fullName evidence="11">Endoplasmic reticulum-Golgi intermediate compartment protein 2</fullName>
    </recommendedName>
</protein>
<evidence type="ECO:0000259" key="7">
    <source>
        <dbReference type="Pfam" id="PF07970"/>
    </source>
</evidence>
<gene>
    <name evidence="9" type="ORF">CHIRRI_LOCUS12143</name>
</gene>
<evidence type="ECO:0000256" key="1">
    <source>
        <dbReference type="ARBA" id="ARBA00004457"/>
    </source>
</evidence>
<comment type="similarity">
    <text evidence="2">Belongs to the ERGIC family.</text>
</comment>
<evidence type="ECO:0000256" key="5">
    <source>
        <dbReference type="ARBA" id="ARBA00023136"/>
    </source>
</evidence>
<evidence type="ECO:0000256" key="3">
    <source>
        <dbReference type="ARBA" id="ARBA00022692"/>
    </source>
</evidence>
<dbReference type="GO" id="GO:0030134">
    <property type="term" value="C:COPII-coated ER to Golgi transport vesicle"/>
    <property type="evidence" value="ECO:0007669"/>
    <property type="project" value="TreeGrafter"/>
</dbReference>
<dbReference type="GO" id="GO:0005783">
    <property type="term" value="C:endoplasmic reticulum"/>
    <property type="evidence" value="ECO:0007669"/>
    <property type="project" value="TreeGrafter"/>
</dbReference>
<dbReference type="Pfam" id="PF07970">
    <property type="entry name" value="COPIIcoated_ERV"/>
    <property type="match status" value="1"/>
</dbReference>
<dbReference type="Pfam" id="PF13850">
    <property type="entry name" value="ERGIC_N"/>
    <property type="match status" value="1"/>
</dbReference>
<dbReference type="GO" id="GO:0033116">
    <property type="term" value="C:endoplasmic reticulum-Golgi intermediate compartment membrane"/>
    <property type="evidence" value="ECO:0007669"/>
    <property type="project" value="UniProtKB-SubCell"/>
</dbReference>
<keyword evidence="10" id="KW-1185">Reference proteome</keyword>